<feature type="transmembrane region" description="Helical" evidence="7">
    <location>
        <begin position="156"/>
        <end position="175"/>
    </location>
</feature>
<evidence type="ECO:0000256" key="2">
    <source>
        <dbReference type="ARBA" id="ARBA00022475"/>
    </source>
</evidence>
<dbReference type="EMBL" id="CP010951">
    <property type="protein sequence ID" value="AMO25488.1"/>
    <property type="molecule type" value="Genomic_DNA"/>
</dbReference>
<feature type="transmembrane region" description="Helical" evidence="7">
    <location>
        <begin position="12"/>
        <end position="31"/>
    </location>
</feature>
<reference evidence="9 10" key="1">
    <citation type="journal article" date="2014" name="Int. J. Syst. Evol. Microbiol.">
        <title>Ramlibacter solisilvae sp. nov., isolated from forest soil, and emended description of the genus Ramlibacter.</title>
        <authorList>
            <person name="Lee H.J."/>
            <person name="Lee S.H."/>
            <person name="Lee S.S."/>
            <person name="Lee J.S."/>
            <person name="Kim Y."/>
            <person name="Kim S.C."/>
            <person name="Jeon C.O."/>
        </authorList>
    </citation>
    <scope>NUCLEOTIDE SEQUENCE [LARGE SCALE GENOMIC DNA]</scope>
    <source>
        <strain evidence="9 10">5-10</strain>
    </source>
</reference>
<dbReference type="Proteomes" id="UP000070433">
    <property type="component" value="Chromosome"/>
</dbReference>
<feature type="transmembrane region" description="Helical" evidence="7">
    <location>
        <begin position="130"/>
        <end position="150"/>
    </location>
</feature>
<feature type="transmembrane region" description="Helical" evidence="7">
    <location>
        <begin position="271"/>
        <end position="289"/>
    </location>
</feature>
<keyword evidence="5 7" id="KW-0472">Membrane</keyword>
<evidence type="ECO:0000256" key="1">
    <source>
        <dbReference type="ARBA" id="ARBA00004651"/>
    </source>
</evidence>
<proteinExistence type="predicted"/>
<dbReference type="SUPFAM" id="SSF103481">
    <property type="entry name" value="Multidrug resistance efflux transporter EmrE"/>
    <property type="match status" value="2"/>
</dbReference>
<feature type="domain" description="EamA" evidence="8">
    <location>
        <begin position="12"/>
        <end position="144"/>
    </location>
</feature>
<name>A0A127JZW1_9BURK</name>
<organism evidence="9 10">
    <name type="scientific">Ramlibacter tataouinensis</name>
    <dbReference type="NCBI Taxonomy" id="94132"/>
    <lineage>
        <taxon>Bacteria</taxon>
        <taxon>Pseudomonadati</taxon>
        <taxon>Pseudomonadota</taxon>
        <taxon>Betaproteobacteria</taxon>
        <taxon>Burkholderiales</taxon>
        <taxon>Comamonadaceae</taxon>
        <taxon>Ramlibacter</taxon>
    </lineage>
</organism>
<keyword evidence="2" id="KW-1003">Cell membrane</keyword>
<dbReference type="RefSeq" id="WP_061503867.1">
    <property type="nucleotide sequence ID" value="NZ_CP010951.1"/>
</dbReference>
<evidence type="ECO:0000256" key="5">
    <source>
        <dbReference type="ARBA" id="ARBA00023136"/>
    </source>
</evidence>
<feature type="domain" description="EamA" evidence="8">
    <location>
        <begin position="157"/>
        <end position="286"/>
    </location>
</feature>
<dbReference type="GO" id="GO:0005886">
    <property type="term" value="C:plasma membrane"/>
    <property type="evidence" value="ECO:0007669"/>
    <property type="project" value="UniProtKB-SubCell"/>
</dbReference>
<keyword evidence="10" id="KW-1185">Reference proteome</keyword>
<dbReference type="AlphaFoldDB" id="A0A127JZW1"/>
<dbReference type="InterPro" id="IPR000620">
    <property type="entry name" value="EamA_dom"/>
</dbReference>
<sequence length="351" mass="37328">MVEPWRDLPALRGGFLAVLAATLFGVSTPLVQRAGAGVGPFITAALLYAGAALLSGVLRQPAKREAKVRRGDLPRLLAMAAFGAVIGPVALAWGLQNTSATSASLILALEALFTALLARWLYHESMDRRVWTAMLLLMAGGMILIIDRGAAGKGQLLGVAAVLLATAAWGIDNTLSRGLAERNPAQVVLLKSCIGAPVALLLALVWGESVPSLGQILGLLAIGATGYGLSLRMYLLAQRAFGAARTGSVFAFAPFIGAALAIGLGERSLSWGMGAGALLMLLGVVVHLFERHEHDHVHEPLQHEHAHRHGDGHHDHVHDPMPEVEHSHLHQHEPGRHSHPHVPDVHHTHRH</sequence>
<evidence type="ECO:0000313" key="9">
    <source>
        <dbReference type="EMBL" id="AMO25488.1"/>
    </source>
</evidence>
<dbReference type="OrthoDB" id="9794287at2"/>
<keyword evidence="4 7" id="KW-1133">Transmembrane helix</keyword>
<dbReference type="PANTHER" id="PTHR42920:SF11">
    <property type="entry name" value="INNER MEMBRANE PROTEIN YTFF"/>
    <property type="match status" value="1"/>
</dbReference>
<dbReference type="InterPro" id="IPR037185">
    <property type="entry name" value="EmrE-like"/>
</dbReference>
<evidence type="ECO:0000256" key="3">
    <source>
        <dbReference type="ARBA" id="ARBA00022692"/>
    </source>
</evidence>
<feature type="transmembrane region" description="Helical" evidence="7">
    <location>
        <begin position="213"/>
        <end position="235"/>
    </location>
</feature>
<dbReference type="PATRIC" id="fig|94132.3.peg.3216"/>
<accession>A0A127JZW1</accession>
<evidence type="ECO:0000256" key="7">
    <source>
        <dbReference type="SAM" id="Phobius"/>
    </source>
</evidence>
<gene>
    <name evidence="9" type="ORF">UC35_15790</name>
</gene>
<feature type="transmembrane region" description="Helical" evidence="7">
    <location>
        <begin position="247"/>
        <end position="265"/>
    </location>
</feature>
<dbReference type="Pfam" id="PF00892">
    <property type="entry name" value="EamA"/>
    <property type="match status" value="2"/>
</dbReference>
<evidence type="ECO:0000259" key="8">
    <source>
        <dbReference type="Pfam" id="PF00892"/>
    </source>
</evidence>
<evidence type="ECO:0000313" key="10">
    <source>
        <dbReference type="Proteomes" id="UP000070433"/>
    </source>
</evidence>
<feature type="transmembrane region" description="Helical" evidence="7">
    <location>
        <begin position="76"/>
        <end position="95"/>
    </location>
</feature>
<dbReference type="PANTHER" id="PTHR42920">
    <property type="entry name" value="OS03G0707200 PROTEIN-RELATED"/>
    <property type="match status" value="1"/>
</dbReference>
<evidence type="ECO:0000256" key="6">
    <source>
        <dbReference type="SAM" id="MobiDB-lite"/>
    </source>
</evidence>
<feature type="transmembrane region" description="Helical" evidence="7">
    <location>
        <begin position="37"/>
        <end position="55"/>
    </location>
</feature>
<feature type="transmembrane region" description="Helical" evidence="7">
    <location>
        <begin position="101"/>
        <end position="118"/>
    </location>
</feature>
<feature type="region of interest" description="Disordered" evidence="6">
    <location>
        <begin position="299"/>
        <end position="351"/>
    </location>
</feature>
<dbReference type="InterPro" id="IPR051258">
    <property type="entry name" value="Diverse_Substrate_Transporter"/>
</dbReference>
<feature type="compositionally biased region" description="Basic and acidic residues" evidence="6">
    <location>
        <begin position="312"/>
        <end position="351"/>
    </location>
</feature>
<feature type="transmembrane region" description="Helical" evidence="7">
    <location>
        <begin position="187"/>
        <end position="207"/>
    </location>
</feature>
<evidence type="ECO:0000256" key="4">
    <source>
        <dbReference type="ARBA" id="ARBA00022989"/>
    </source>
</evidence>
<comment type="subcellular location">
    <subcellularLocation>
        <location evidence="1">Cell membrane</location>
        <topology evidence="1">Multi-pass membrane protein</topology>
    </subcellularLocation>
</comment>
<keyword evidence="3 7" id="KW-0812">Transmembrane</keyword>
<protein>
    <submittedName>
        <fullName evidence="9">Multidrug transporter</fullName>
    </submittedName>
</protein>